<keyword evidence="2" id="KW-1185">Reference proteome</keyword>
<dbReference type="RefSeq" id="WP_282356356.1">
    <property type="nucleotide sequence ID" value="NZ_JASBQV010000012.1"/>
</dbReference>
<dbReference type="EMBL" id="JASBQV010000012">
    <property type="protein sequence ID" value="MDI3235142.1"/>
    <property type="molecule type" value="Genomic_DNA"/>
</dbReference>
<evidence type="ECO:0000313" key="2">
    <source>
        <dbReference type="Proteomes" id="UP001243286"/>
    </source>
</evidence>
<accession>A0ABT6R2H7</accession>
<comment type="caution">
    <text evidence="1">The sequence shown here is derived from an EMBL/GenBank/DDBJ whole genome shotgun (WGS) entry which is preliminary data.</text>
</comment>
<protein>
    <submittedName>
        <fullName evidence="1">Uncharacterized protein</fullName>
    </submittedName>
</protein>
<organism evidence="1 2">
    <name type="scientific">Exiguobacterium antarcticum</name>
    <dbReference type="NCBI Taxonomy" id="132920"/>
    <lineage>
        <taxon>Bacteria</taxon>
        <taxon>Bacillati</taxon>
        <taxon>Bacillota</taxon>
        <taxon>Bacilli</taxon>
        <taxon>Bacillales</taxon>
        <taxon>Bacillales Family XII. Incertae Sedis</taxon>
        <taxon>Exiguobacterium</taxon>
    </lineage>
</organism>
<reference evidence="1 2" key="1">
    <citation type="submission" date="2023-04" db="EMBL/GenBank/DDBJ databases">
        <title>Antarctic isolates genomes.</title>
        <authorList>
            <person name="Dimov S.G."/>
        </authorList>
    </citation>
    <scope>NUCLEOTIDE SEQUENCE [LARGE SCALE GENOMIC DNA]</scope>
    <source>
        <strain evidence="1 2">AL19</strain>
    </source>
</reference>
<name>A0ABT6R2H7_9BACL</name>
<sequence>MKKFRGKRRYFRNLQKEQQLSAYPLDFSPDSWFDFWHVHLDFDGRGNDSRKIRIAHVRALLHLMDEFEIALKSWGQPYQTWIELSRLDAASDAVFVHTNNPNDNNFPHTVPSLSNWGGPLPDYLQSIDLKNYQIHSYEQRDYDEFDEEPEETIDQMLVIQRLDFRFPL</sequence>
<proteinExistence type="predicted"/>
<gene>
    <name evidence="1" type="ORF">QK289_09005</name>
</gene>
<dbReference type="Proteomes" id="UP001243286">
    <property type="component" value="Unassembled WGS sequence"/>
</dbReference>
<evidence type="ECO:0000313" key="1">
    <source>
        <dbReference type="EMBL" id="MDI3235142.1"/>
    </source>
</evidence>